<evidence type="ECO:0000256" key="1">
    <source>
        <dbReference type="SAM" id="MobiDB-lite"/>
    </source>
</evidence>
<proteinExistence type="predicted"/>
<protein>
    <recommendedName>
        <fullName evidence="4">Secreted protein</fullName>
    </recommendedName>
</protein>
<dbReference type="EMBL" id="BKCJ010997478">
    <property type="protein sequence ID" value="GFC63322.1"/>
    <property type="molecule type" value="Genomic_DNA"/>
</dbReference>
<dbReference type="AlphaFoldDB" id="A0A699QEA1"/>
<reference evidence="3" key="1">
    <citation type="journal article" date="2019" name="Sci. Rep.">
        <title>Draft genome of Tanacetum cinerariifolium, the natural source of mosquito coil.</title>
        <authorList>
            <person name="Yamashiro T."/>
            <person name="Shiraishi A."/>
            <person name="Satake H."/>
            <person name="Nakayama K."/>
        </authorList>
    </citation>
    <scope>NUCLEOTIDE SEQUENCE</scope>
</reference>
<evidence type="ECO:0000256" key="2">
    <source>
        <dbReference type="SAM" id="SignalP"/>
    </source>
</evidence>
<gene>
    <name evidence="3" type="ORF">Tci_835292</name>
</gene>
<feature type="signal peptide" evidence="2">
    <location>
        <begin position="1"/>
        <end position="18"/>
    </location>
</feature>
<organism evidence="3">
    <name type="scientific">Tanacetum cinerariifolium</name>
    <name type="common">Dalmatian daisy</name>
    <name type="synonym">Chrysanthemum cinerariifolium</name>
    <dbReference type="NCBI Taxonomy" id="118510"/>
    <lineage>
        <taxon>Eukaryota</taxon>
        <taxon>Viridiplantae</taxon>
        <taxon>Streptophyta</taxon>
        <taxon>Embryophyta</taxon>
        <taxon>Tracheophyta</taxon>
        <taxon>Spermatophyta</taxon>
        <taxon>Magnoliopsida</taxon>
        <taxon>eudicotyledons</taxon>
        <taxon>Gunneridae</taxon>
        <taxon>Pentapetalae</taxon>
        <taxon>asterids</taxon>
        <taxon>campanulids</taxon>
        <taxon>Asterales</taxon>
        <taxon>Asteraceae</taxon>
        <taxon>Asteroideae</taxon>
        <taxon>Anthemideae</taxon>
        <taxon>Anthemidinae</taxon>
        <taxon>Tanacetum</taxon>
    </lineage>
</organism>
<feature type="compositionally biased region" description="Pro residues" evidence="1">
    <location>
        <begin position="64"/>
        <end position="76"/>
    </location>
</feature>
<feature type="chain" id="PRO_5025409653" description="Secreted protein" evidence="2">
    <location>
        <begin position="19"/>
        <end position="136"/>
    </location>
</feature>
<feature type="region of interest" description="Disordered" evidence="1">
    <location>
        <begin position="48"/>
        <end position="78"/>
    </location>
</feature>
<sequence>MMAVVAVAWRVAVAACDGEWCGGSYRSDRDEGNVFGVRRKSSPEKFFGGGRGRRVVASGRRSATPPPITPPQPPPATTKGAFVFLENSTGCVWLVLTATGGVRLGGSHHHSVRLGGSHHQGCVCFSVATTEHLVLL</sequence>
<accession>A0A699QEA1</accession>
<evidence type="ECO:0008006" key="4">
    <source>
        <dbReference type="Google" id="ProtNLM"/>
    </source>
</evidence>
<name>A0A699QEA1_TANCI</name>
<comment type="caution">
    <text evidence="3">The sequence shown here is derived from an EMBL/GenBank/DDBJ whole genome shotgun (WGS) entry which is preliminary data.</text>
</comment>
<keyword evidence="2" id="KW-0732">Signal</keyword>
<evidence type="ECO:0000313" key="3">
    <source>
        <dbReference type="EMBL" id="GFC63322.1"/>
    </source>
</evidence>